<gene>
    <name evidence="3" type="ORF">HYN56_22230</name>
</gene>
<dbReference type="Pfam" id="PF12833">
    <property type="entry name" value="HTH_18"/>
    <property type="match status" value="1"/>
</dbReference>
<evidence type="ECO:0000259" key="2">
    <source>
        <dbReference type="PROSITE" id="PS01124"/>
    </source>
</evidence>
<dbReference type="EMBL" id="CP029255">
    <property type="protein sequence ID" value="AWK06799.1"/>
    <property type="molecule type" value="Genomic_DNA"/>
</dbReference>
<dbReference type="GO" id="GO:0003700">
    <property type="term" value="F:DNA-binding transcription factor activity"/>
    <property type="evidence" value="ECO:0007669"/>
    <property type="project" value="InterPro"/>
</dbReference>
<dbReference type="SUPFAM" id="SSF51215">
    <property type="entry name" value="Regulatory protein AraC"/>
    <property type="match status" value="1"/>
</dbReference>
<dbReference type="InterPro" id="IPR003313">
    <property type="entry name" value="AraC-bd"/>
</dbReference>
<keyword evidence="1" id="KW-0238">DNA-binding</keyword>
<evidence type="ECO:0000313" key="4">
    <source>
        <dbReference type="Proteomes" id="UP000245250"/>
    </source>
</evidence>
<dbReference type="InterPro" id="IPR037923">
    <property type="entry name" value="HTH-like"/>
</dbReference>
<dbReference type="GO" id="GO:0043565">
    <property type="term" value="F:sequence-specific DNA binding"/>
    <property type="evidence" value="ECO:0007669"/>
    <property type="project" value="InterPro"/>
</dbReference>
<dbReference type="PROSITE" id="PS01124">
    <property type="entry name" value="HTH_ARAC_FAMILY_2"/>
    <property type="match status" value="1"/>
</dbReference>
<dbReference type="InterPro" id="IPR018060">
    <property type="entry name" value="HTH_AraC"/>
</dbReference>
<dbReference type="SMART" id="SM00342">
    <property type="entry name" value="HTH_ARAC"/>
    <property type="match status" value="1"/>
</dbReference>
<dbReference type="PANTHER" id="PTHR43280">
    <property type="entry name" value="ARAC-FAMILY TRANSCRIPTIONAL REGULATOR"/>
    <property type="match status" value="1"/>
</dbReference>
<dbReference type="Proteomes" id="UP000245250">
    <property type="component" value="Chromosome"/>
</dbReference>
<name>A0A2S1YRU6_9FLAO</name>
<evidence type="ECO:0000256" key="1">
    <source>
        <dbReference type="ARBA" id="ARBA00023125"/>
    </source>
</evidence>
<dbReference type="Gene3D" id="2.60.120.10">
    <property type="entry name" value="Jelly Rolls"/>
    <property type="match status" value="1"/>
</dbReference>
<sequence length="277" mass="32778">MKNLRQFENLVIEEHNATSFHQPAHQQNYYEFLYIFEGSGYHYANGRKEDYQKGDAFFVTPKDSHYLEIKDQTNYAVIKFTDRYLLENNFANYGSEVIRRSDLFGFALSLAGDKIRLPEKESKIFFRTIEHILSYKNEKDIAASAFVLFQLLSIFSLIRQFWIKNNLGNNYKASNDNLLIYIHRNIFFPEKLQINHLAGMFSISTKYFSTFFKNSFGISYRQYLINLKVKIIEDRVKSGFTAKQITRELGFTDESHLAHFFKRNTTRTLSEIKSREF</sequence>
<dbReference type="Gene3D" id="1.10.10.60">
    <property type="entry name" value="Homeodomain-like"/>
    <property type="match status" value="1"/>
</dbReference>
<reference evidence="3 4" key="1">
    <citation type="submission" date="2018-05" db="EMBL/GenBank/DDBJ databases">
        <title>Genome sequencing of Flavobacterium sp. HYN0056.</title>
        <authorList>
            <person name="Yi H."/>
            <person name="Baek C."/>
        </authorList>
    </citation>
    <scope>NUCLEOTIDE SEQUENCE [LARGE SCALE GENOMIC DNA]</scope>
    <source>
        <strain evidence="3 4">HYN0056</strain>
    </source>
</reference>
<dbReference type="PANTHER" id="PTHR43280:SF2">
    <property type="entry name" value="HTH-TYPE TRANSCRIPTIONAL REGULATOR EXSA"/>
    <property type="match status" value="1"/>
</dbReference>
<organism evidence="3 4">
    <name type="scientific">Flavobacterium crocinum</name>
    <dbReference type="NCBI Taxonomy" id="2183896"/>
    <lineage>
        <taxon>Bacteria</taxon>
        <taxon>Pseudomonadati</taxon>
        <taxon>Bacteroidota</taxon>
        <taxon>Flavobacteriia</taxon>
        <taxon>Flavobacteriales</taxon>
        <taxon>Flavobacteriaceae</taxon>
        <taxon>Flavobacterium</taxon>
    </lineage>
</organism>
<dbReference type="RefSeq" id="WP_109194203.1">
    <property type="nucleotide sequence ID" value="NZ_CP029255.1"/>
</dbReference>
<dbReference type="OrthoDB" id="636258at2"/>
<dbReference type="InterPro" id="IPR014710">
    <property type="entry name" value="RmlC-like_jellyroll"/>
</dbReference>
<dbReference type="KEGG" id="fcr:HYN56_22230"/>
<keyword evidence="4" id="KW-1185">Reference proteome</keyword>
<evidence type="ECO:0000313" key="3">
    <source>
        <dbReference type="EMBL" id="AWK06799.1"/>
    </source>
</evidence>
<feature type="domain" description="HTH araC/xylS-type" evidence="2">
    <location>
        <begin position="176"/>
        <end position="275"/>
    </location>
</feature>
<proteinExistence type="predicted"/>
<dbReference type="Pfam" id="PF02311">
    <property type="entry name" value="AraC_binding"/>
    <property type="match status" value="1"/>
</dbReference>
<accession>A0A2S1YRU6</accession>
<dbReference type="AlphaFoldDB" id="A0A2S1YRU6"/>
<protein>
    <recommendedName>
        <fullName evidence="2">HTH araC/xylS-type domain-containing protein</fullName>
    </recommendedName>
</protein>